<name>A0ABD0YNP7_9HEMI</name>
<feature type="chain" id="PRO_5044774553" evidence="1">
    <location>
        <begin position="23"/>
        <end position="125"/>
    </location>
</feature>
<dbReference type="AlphaFoldDB" id="A0ABD0YNP7"/>
<dbReference type="Proteomes" id="UP001558652">
    <property type="component" value="Unassembled WGS sequence"/>
</dbReference>
<keyword evidence="3" id="KW-1185">Reference proteome</keyword>
<gene>
    <name evidence="2" type="ORF">AAG570_001842</name>
</gene>
<evidence type="ECO:0000313" key="3">
    <source>
        <dbReference type="Proteomes" id="UP001558652"/>
    </source>
</evidence>
<evidence type="ECO:0000313" key="2">
    <source>
        <dbReference type="EMBL" id="KAL1124072.1"/>
    </source>
</evidence>
<keyword evidence="1" id="KW-0732">Signal</keyword>
<proteinExistence type="predicted"/>
<accession>A0ABD0YNP7</accession>
<organism evidence="2 3">
    <name type="scientific">Ranatra chinensis</name>
    <dbReference type="NCBI Taxonomy" id="642074"/>
    <lineage>
        <taxon>Eukaryota</taxon>
        <taxon>Metazoa</taxon>
        <taxon>Ecdysozoa</taxon>
        <taxon>Arthropoda</taxon>
        <taxon>Hexapoda</taxon>
        <taxon>Insecta</taxon>
        <taxon>Pterygota</taxon>
        <taxon>Neoptera</taxon>
        <taxon>Paraneoptera</taxon>
        <taxon>Hemiptera</taxon>
        <taxon>Heteroptera</taxon>
        <taxon>Panheteroptera</taxon>
        <taxon>Nepomorpha</taxon>
        <taxon>Nepidae</taxon>
        <taxon>Ranatrinae</taxon>
        <taxon>Ranatra</taxon>
    </lineage>
</organism>
<protein>
    <submittedName>
        <fullName evidence="2">Uncharacterized protein</fullName>
    </submittedName>
</protein>
<evidence type="ECO:0000256" key="1">
    <source>
        <dbReference type="SAM" id="SignalP"/>
    </source>
</evidence>
<feature type="signal peptide" evidence="1">
    <location>
        <begin position="1"/>
        <end position="22"/>
    </location>
</feature>
<dbReference type="EMBL" id="JBFDAA010000011">
    <property type="protein sequence ID" value="KAL1124072.1"/>
    <property type="molecule type" value="Genomic_DNA"/>
</dbReference>
<comment type="caution">
    <text evidence="2">The sequence shown here is derived from an EMBL/GenBank/DDBJ whole genome shotgun (WGS) entry which is preliminary data.</text>
</comment>
<reference evidence="2 3" key="1">
    <citation type="submission" date="2024-07" db="EMBL/GenBank/DDBJ databases">
        <title>Chromosome-level genome assembly of the water stick insect Ranatra chinensis (Heteroptera: Nepidae).</title>
        <authorList>
            <person name="Liu X."/>
        </authorList>
    </citation>
    <scope>NUCLEOTIDE SEQUENCE [LARGE SCALE GENOMIC DNA]</scope>
    <source>
        <strain evidence="2">Cailab_2021Rc</strain>
        <tissue evidence="2">Muscle</tissue>
    </source>
</reference>
<sequence length="125" mass="13935">MSPLCMLLLFATFLALTSSAWAIGGLLPCVPNGLLCHDSEKEIRDKHHVLLGKFGEKRVWGSYKVLSETSGVSPIDRDKHERIAGSYAQCKEAQVRAICDRVQETEDDREKAQYAMELILSLVAE</sequence>